<reference evidence="2" key="2">
    <citation type="submission" date="2015-01" db="EMBL/GenBank/DDBJ databases">
        <title>Evolutionary Origins and Diversification of the Mycorrhizal Mutualists.</title>
        <authorList>
            <consortium name="DOE Joint Genome Institute"/>
            <consortium name="Mycorrhizal Genomics Consortium"/>
            <person name="Kohler A."/>
            <person name="Kuo A."/>
            <person name="Nagy L.G."/>
            <person name="Floudas D."/>
            <person name="Copeland A."/>
            <person name="Barry K.W."/>
            <person name="Cichocki N."/>
            <person name="Veneault-Fourrey C."/>
            <person name="LaButti K."/>
            <person name="Lindquist E.A."/>
            <person name="Lipzen A."/>
            <person name="Lundell T."/>
            <person name="Morin E."/>
            <person name="Murat C."/>
            <person name="Riley R."/>
            <person name="Ohm R."/>
            <person name="Sun H."/>
            <person name="Tunlid A."/>
            <person name="Henrissat B."/>
            <person name="Grigoriev I.V."/>
            <person name="Hibbett D.S."/>
            <person name="Martin F."/>
        </authorList>
    </citation>
    <scope>NUCLEOTIDE SEQUENCE [LARGE SCALE GENOMIC DNA]</scope>
    <source>
        <strain evidence="2">441</strain>
    </source>
</reference>
<name>A0A0C9Z7C2_9AGAM</name>
<reference evidence="1 2" key="1">
    <citation type="submission" date="2014-04" db="EMBL/GenBank/DDBJ databases">
        <authorList>
            <consortium name="DOE Joint Genome Institute"/>
            <person name="Kuo A."/>
            <person name="Kohler A."/>
            <person name="Costa M.D."/>
            <person name="Nagy L.G."/>
            <person name="Floudas D."/>
            <person name="Copeland A."/>
            <person name="Barry K.W."/>
            <person name="Cichocki N."/>
            <person name="Veneault-Fourrey C."/>
            <person name="LaButti K."/>
            <person name="Lindquist E.A."/>
            <person name="Lipzen A."/>
            <person name="Lundell T."/>
            <person name="Morin E."/>
            <person name="Murat C."/>
            <person name="Sun H."/>
            <person name="Tunlid A."/>
            <person name="Henrissat B."/>
            <person name="Grigoriev I.V."/>
            <person name="Hibbett D.S."/>
            <person name="Martin F."/>
            <person name="Nordberg H.P."/>
            <person name="Cantor M.N."/>
            <person name="Hua S.X."/>
        </authorList>
    </citation>
    <scope>NUCLEOTIDE SEQUENCE [LARGE SCALE GENOMIC DNA]</scope>
    <source>
        <strain evidence="1 2">441</strain>
    </source>
</reference>
<dbReference type="AlphaFoldDB" id="A0A0C9Z7C2"/>
<accession>A0A0C9Z7C2</accession>
<keyword evidence="2" id="KW-1185">Reference proteome</keyword>
<protein>
    <submittedName>
        <fullName evidence="1">Uncharacterized protein</fullName>
    </submittedName>
</protein>
<evidence type="ECO:0000313" key="1">
    <source>
        <dbReference type="EMBL" id="KIK15783.1"/>
    </source>
</evidence>
<sequence>MSSLLWRNMVSSQSIVMPSPSCGSTRWPTFGSKPCPTSKSLRKFIPPTASITRQSPCLMDSDVGMMTHDRGVRERNAQ</sequence>
<dbReference type="HOGENOM" id="CLU_2622927_0_0_1"/>
<gene>
    <name evidence="1" type="ORF">PISMIDRAFT_289915</name>
</gene>
<evidence type="ECO:0000313" key="2">
    <source>
        <dbReference type="Proteomes" id="UP000054018"/>
    </source>
</evidence>
<dbReference type="EMBL" id="KN833878">
    <property type="protein sequence ID" value="KIK15783.1"/>
    <property type="molecule type" value="Genomic_DNA"/>
</dbReference>
<proteinExistence type="predicted"/>
<dbReference type="Proteomes" id="UP000054018">
    <property type="component" value="Unassembled WGS sequence"/>
</dbReference>
<organism evidence="1 2">
    <name type="scientific">Pisolithus microcarpus 441</name>
    <dbReference type="NCBI Taxonomy" id="765257"/>
    <lineage>
        <taxon>Eukaryota</taxon>
        <taxon>Fungi</taxon>
        <taxon>Dikarya</taxon>
        <taxon>Basidiomycota</taxon>
        <taxon>Agaricomycotina</taxon>
        <taxon>Agaricomycetes</taxon>
        <taxon>Agaricomycetidae</taxon>
        <taxon>Boletales</taxon>
        <taxon>Sclerodermatineae</taxon>
        <taxon>Pisolithaceae</taxon>
        <taxon>Pisolithus</taxon>
    </lineage>
</organism>